<accession>A0A244CN02</accession>
<proteinExistence type="predicted"/>
<sequence length="120" mass="12807">MAISASLQILNSTSYNFKITGVSKVNDDATFAGINIGDIIKPDCSETLAMGNSSVFIAPRGCGADISFVIADDNIDIGDIHLDIPAVGKHHFTFANEEVISYEVSNPSGNNYIVRVSLKQ</sequence>
<keyword evidence="2" id="KW-1185">Reference proteome</keyword>
<dbReference type="Gene3D" id="2.60.270.50">
    <property type="match status" value="1"/>
</dbReference>
<name>A0A244CN02_PSEDV</name>
<evidence type="ECO:0000313" key="1">
    <source>
        <dbReference type="EMBL" id="OUL56886.1"/>
    </source>
</evidence>
<dbReference type="AlphaFoldDB" id="A0A244CN02"/>
<dbReference type="RefSeq" id="WP_086745141.1">
    <property type="nucleotide sequence ID" value="NZ_MWPV01000005.1"/>
</dbReference>
<comment type="caution">
    <text evidence="1">The sequence shown here is derived from an EMBL/GenBank/DDBJ whole genome shotgun (WGS) entry which is preliminary data.</text>
</comment>
<dbReference type="OrthoDB" id="9553564at2"/>
<reference evidence="1 2" key="1">
    <citation type="submission" date="2017-02" db="EMBL/GenBank/DDBJ databases">
        <title>Pseudoalteromonas ulvae TC14 Genome.</title>
        <authorList>
            <person name="Molmeret M."/>
        </authorList>
    </citation>
    <scope>NUCLEOTIDE SEQUENCE [LARGE SCALE GENOMIC DNA]</scope>
    <source>
        <strain evidence="1">TC14</strain>
    </source>
</reference>
<dbReference type="EMBL" id="MWPV01000005">
    <property type="protein sequence ID" value="OUL56886.1"/>
    <property type="molecule type" value="Genomic_DNA"/>
</dbReference>
<gene>
    <name evidence="1" type="ORF">B1199_16090</name>
</gene>
<organism evidence="1 2">
    <name type="scientific">Pseudoalteromonas ulvae</name>
    <dbReference type="NCBI Taxonomy" id="107327"/>
    <lineage>
        <taxon>Bacteria</taxon>
        <taxon>Pseudomonadati</taxon>
        <taxon>Pseudomonadota</taxon>
        <taxon>Gammaproteobacteria</taxon>
        <taxon>Alteromonadales</taxon>
        <taxon>Pseudoalteromonadaceae</taxon>
        <taxon>Pseudoalteromonas</taxon>
    </lineage>
</organism>
<evidence type="ECO:0000313" key="2">
    <source>
        <dbReference type="Proteomes" id="UP000194841"/>
    </source>
</evidence>
<dbReference type="Proteomes" id="UP000194841">
    <property type="component" value="Unassembled WGS sequence"/>
</dbReference>
<protein>
    <submittedName>
        <fullName evidence="1">Uncharacterized protein</fullName>
    </submittedName>
</protein>